<dbReference type="AlphaFoldDB" id="A0A0M3KET8"/>
<sequence>MVDIGRDKTQIAVMQYSSYTRVEFGFNLNQDKEKLNAALEKIHHISGTTRTGKALDKALQLFKHGEISGARVNQEDVAQIAVVVSDGHSQDDPVPHAQRLRQAGVQLLALGIGGHINLRELIDITGDETLTFQNLTTQASLDKFVSQFKKIAVGEHCEFSRGPHGAEIICNSDSISIGVSTVNPFYGHLYVIGQYHRSECVATPRNASKQIQLTIPLTSCDVQKQFTLSPKGIMFETNVILKYHPHYNTYKDQVFNVQCFYPEKATKLPKKLLNNRVAISDRLVDH</sequence>
<dbReference type="Gene3D" id="3.40.50.410">
    <property type="entry name" value="von Willebrand factor, type A domain"/>
    <property type="match status" value="1"/>
</dbReference>
<dbReference type="PANTHER" id="PTHR24020">
    <property type="entry name" value="COLLAGEN ALPHA"/>
    <property type="match status" value="1"/>
</dbReference>
<evidence type="ECO:0000313" key="4">
    <source>
        <dbReference type="Proteomes" id="UP000267096"/>
    </source>
</evidence>
<reference evidence="3 4" key="2">
    <citation type="submission" date="2018-11" db="EMBL/GenBank/DDBJ databases">
        <authorList>
            <consortium name="Pathogen Informatics"/>
        </authorList>
    </citation>
    <scope>NUCLEOTIDE SEQUENCE [LARGE SCALE GENOMIC DNA]</scope>
</reference>
<dbReference type="Proteomes" id="UP000267096">
    <property type="component" value="Unassembled WGS sequence"/>
</dbReference>
<feature type="domain" description="VWFA" evidence="1">
    <location>
        <begin position="1"/>
        <end position="148"/>
    </location>
</feature>
<dbReference type="Pfam" id="PF00092">
    <property type="entry name" value="VWA"/>
    <property type="match status" value="1"/>
</dbReference>
<dbReference type="PROSITE" id="PS50234">
    <property type="entry name" value="VWFA"/>
    <property type="match status" value="1"/>
</dbReference>
<dbReference type="InterPro" id="IPR056953">
    <property type="entry name" value="CUT_N"/>
</dbReference>
<gene>
    <name evidence="3" type="ORF">ASIM_LOCUS18886</name>
</gene>
<dbReference type="InterPro" id="IPR050525">
    <property type="entry name" value="ECM_Assembly_Org"/>
</dbReference>
<protein>
    <submittedName>
        <fullName evidence="5">VWFA domain-containing protein</fullName>
    </submittedName>
</protein>
<accession>A0A0M3KET8</accession>
<evidence type="ECO:0000313" key="3">
    <source>
        <dbReference type="EMBL" id="VDK66602.1"/>
    </source>
</evidence>
<dbReference type="PROSITE" id="PS51034">
    <property type="entry name" value="ZP_2"/>
    <property type="match status" value="1"/>
</dbReference>
<dbReference type="InterPro" id="IPR036465">
    <property type="entry name" value="vWFA_dom_sf"/>
</dbReference>
<dbReference type="PANTHER" id="PTHR24020:SF84">
    <property type="entry name" value="VWFA DOMAIN-CONTAINING PROTEIN"/>
    <property type="match status" value="1"/>
</dbReference>
<proteinExistence type="predicted"/>
<dbReference type="InterPro" id="IPR002035">
    <property type="entry name" value="VWF_A"/>
</dbReference>
<dbReference type="Pfam" id="PF25057">
    <property type="entry name" value="CUT_N"/>
    <property type="match status" value="1"/>
</dbReference>
<dbReference type="EMBL" id="UYRR01036244">
    <property type="protein sequence ID" value="VDK66602.1"/>
    <property type="molecule type" value="Genomic_DNA"/>
</dbReference>
<feature type="domain" description="ZP" evidence="2">
    <location>
        <begin position="169"/>
        <end position="286"/>
    </location>
</feature>
<dbReference type="SMART" id="SM00327">
    <property type="entry name" value="VWA"/>
    <property type="match status" value="1"/>
</dbReference>
<reference evidence="5" key="1">
    <citation type="submission" date="2017-02" db="UniProtKB">
        <authorList>
            <consortium name="WormBaseParasite"/>
        </authorList>
    </citation>
    <scope>IDENTIFICATION</scope>
</reference>
<dbReference type="InterPro" id="IPR001507">
    <property type="entry name" value="ZP_dom"/>
</dbReference>
<name>A0A0M3KET8_ANISI</name>
<dbReference type="OrthoDB" id="6132182at2759"/>
<dbReference type="WBParaSite" id="ASIM_0001949601-mRNA-1">
    <property type="protein sequence ID" value="ASIM_0001949601-mRNA-1"/>
    <property type="gene ID" value="ASIM_0001949601"/>
</dbReference>
<organism evidence="5">
    <name type="scientific">Anisakis simplex</name>
    <name type="common">Herring worm</name>
    <dbReference type="NCBI Taxonomy" id="6269"/>
    <lineage>
        <taxon>Eukaryota</taxon>
        <taxon>Metazoa</taxon>
        <taxon>Ecdysozoa</taxon>
        <taxon>Nematoda</taxon>
        <taxon>Chromadorea</taxon>
        <taxon>Rhabditida</taxon>
        <taxon>Spirurina</taxon>
        <taxon>Ascaridomorpha</taxon>
        <taxon>Ascaridoidea</taxon>
        <taxon>Anisakidae</taxon>
        <taxon>Anisakis</taxon>
        <taxon>Anisakis simplex complex</taxon>
    </lineage>
</organism>
<dbReference type="SUPFAM" id="SSF53300">
    <property type="entry name" value="vWA-like"/>
    <property type="match status" value="1"/>
</dbReference>
<evidence type="ECO:0000259" key="2">
    <source>
        <dbReference type="PROSITE" id="PS51034"/>
    </source>
</evidence>
<keyword evidence="4" id="KW-1185">Reference proteome</keyword>
<evidence type="ECO:0000259" key="1">
    <source>
        <dbReference type="PROSITE" id="PS50234"/>
    </source>
</evidence>
<evidence type="ECO:0000313" key="5">
    <source>
        <dbReference type="WBParaSite" id="ASIM_0001949601-mRNA-1"/>
    </source>
</evidence>